<gene>
    <name evidence="3" type="ORF">EJ02DRAFT_478066</name>
</gene>
<reference evidence="3" key="1">
    <citation type="journal article" date="2020" name="Stud. Mycol.">
        <title>101 Dothideomycetes genomes: a test case for predicting lifestyles and emergence of pathogens.</title>
        <authorList>
            <person name="Haridas S."/>
            <person name="Albert R."/>
            <person name="Binder M."/>
            <person name="Bloem J."/>
            <person name="Labutti K."/>
            <person name="Salamov A."/>
            <person name="Andreopoulos B."/>
            <person name="Baker S."/>
            <person name="Barry K."/>
            <person name="Bills G."/>
            <person name="Bluhm B."/>
            <person name="Cannon C."/>
            <person name="Castanera R."/>
            <person name="Culley D."/>
            <person name="Daum C."/>
            <person name="Ezra D."/>
            <person name="Gonzalez J."/>
            <person name="Henrissat B."/>
            <person name="Kuo A."/>
            <person name="Liang C."/>
            <person name="Lipzen A."/>
            <person name="Lutzoni F."/>
            <person name="Magnuson J."/>
            <person name="Mondo S."/>
            <person name="Nolan M."/>
            <person name="Ohm R."/>
            <person name="Pangilinan J."/>
            <person name="Park H.-J."/>
            <person name="Ramirez L."/>
            <person name="Alfaro M."/>
            <person name="Sun H."/>
            <person name="Tritt A."/>
            <person name="Yoshinaga Y."/>
            <person name="Zwiers L.-H."/>
            <person name="Turgeon B."/>
            <person name="Goodwin S."/>
            <person name="Spatafora J."/>
            <person name="Crous P."/>
            <person name="Grigoriev I."/>
        </authorList>
    </citation>
    <scope>NUCLEOTIDE SEQUENCE</scope>
    <source>
        <strain evidence="3">CBS 161.51</strain>
    </source>
</reference>
<keyword evidence="4" id="KW-1185">Reference proteome</keyword>
<dbReference type="EMBL" id="ML976012">
    <property type="protein sequence ID" value="KAF1945082.1"/>
    <property type="molecule type" value="Genomic_DNA"/>
</dbReference>
<feature type="compositionally biased region" description="Basic and acidic residues" evidence="2">
    <location>
        <begin position="101"/>
        <end position="110"/>
    </location>
</feature>
<name>A0A6A5SZI3_9PLEO</name>
<protein>
    <submittedName>
        <fullName evidence="3">Uncharacterized protein</fullName>
    </submittedName>
</protein>
<dbReference type="OrthoDB" id="9977870at2759"/>
<dbReference type="AlphaFoldDB" id="A0A6A5SZI3"/>
<organism evidence="3 4">
    <name type="scientific">Clathrospora elynae</name>
    <dbReference type="NCBI Taxonomy" id="706981"/>
    <lineage>
        <taxon>Eukaryota</taxon>
        <taxon>Fungi</taxon>
        <taxon>Dikarya</taxon>
        <taxon>Ascomycota</taxon>
        <taxon>Pezizomycotina</taxon>
        <taxon>Dothideomycetes</taxon>
        <taxon>Pleosporomycetidae</taxon>
        <taxon>Pleosporales</taxon>
        <taxon>Diademaceae</taxon>
        <taxon>Clathrospora</taxon>
    </lineage>
</organism>
<evidence type="ECO:0000313" key="3">
    <source>
        <dbReference type="EMBL" id="KAF1945082.1"/>
    </source>
</evidence>
<feature type="region of interest" description="Disordered" evidence="2">
    <location>
        <begin position="73"/>
        <end position="175"/>
    </location>
</feature>
<feature type="region of interest" description="Disordered" evidence="2">
    <location>
        <begin position="264"/>
        <end position="302"/>
    </location>
</feature>
<feature type="coiled-coil region" evidence="1">
    <location>
        <begin position="367"/>
        <end position="507"/>
    </location>
</feature>
<dbReference type="Proteomes" id="UP000800038">
    <property type="component" value="Unassembled WGS sequence"/>
</dbReference>
<accession>A0A6A5SZI3</accession>
<proteinExistence type="predicted"/>
<sequence>MLDQIWDNTVALSTAPIFDDAVYLFEALGLPADQSEDDLDAELALLARESGIHDPYRFVSPPKSISRAISTMTLDSDHRSSRSIHSQETQSTSVTSAPSRTSRDHLHVTDRSPPQRAPPKPARATETVENYGRVAERPTSGTRSRQSSSTLSVVPSAHSSSASSKHAPARRRRGSALFSMFRKDSRYASRLWRDSRGTRLGCGHSLSTYAIREHIQEALQRGGQAVPSCCGKALPRSVLESVTTKEETELVLEGHRSQFDVSTMRDSGYMSSPTSPIGSPRSFRSTPSPGRLSTLPSIPSRRTRHEPISIDSALANEAFKSFKTPQKEQFERISTFECNQRKALSAHHQSSMKWLVAQHETNRDKRKEQHIDDAEQLEERQLMAEDDLLKAQALETQNVATALKWIEAYCLGTNADQLEHARTLTEKDFKKLDQQRMTQQYLPRRHENAINVLRARQEIQTKRKLEKQEADLEQLDAEHEKEKVAKQAEYLKELDRLEAVIEARRKRLLQRWDLKLEMWRRDWEEQHSTTLNAKLEHEDWPPRKADHAITISYSSSLASYVKATA</sequence>
<feature type="compositionally biased region" description="Polar residues" evidence="2">
    <location>
        <begin position="87"/>
        <end position="100"/>
    </location>
</feature>
<feature type="compositionally biased region" description="Polar residues" evidence="2">
    <location>
        <begin position="264"/>
        <end position="288"/>
    </location>
</feature>
<feature type="compositionally biased region" description="Low complexity" evidence="2">
    <location>
        <begin position="137"/>
        <end position="166"/>
    </location>
</feature>
<evidence type="ECO:0000256" key="1">
    <source>
        <dbReference type="SAM" id="Coils"/>
    </source>
</evidence>
<evidence type="ECO:0000256" key="2">
    <source>
        <dbReference type="SAM" id="MobiDB-lite"/>
    </source>
</evidence>
<evidence type="ECO:0000313" key="4">
    <source>
        <dbReference type="Proteomes" id="UP000800038"/>
    </source>
</evidence>
<keyword evidence="1" id="KW-0175">Coiled coil</keyword>